<feature type="coiled-coil region" evidence="1">
    <location>
        <begin position="142"/>
        <end position="192"/>
    </location>
</feature>
<protein>
    <submittedName>
        <fullName evidence="2">Uncharacterized protein</fullName>
    </submittedName>
</protein>
<accession>A0A0V0QWQ5</accession>
<dbReference type="InParanoid" id="A0A0V0QWQ5"/>
<proteinExistence type="predicted"/>
<evidence type="ECO:0000313" key="2">
    <source>
        <dbReference type="EMBL" id="KRX06679.1"/>
    </source>
</evidence>
<keyword evidence="1" id="KW-0175">Coiled coil</keyword>
<dbReference type="EMBL" id="LDAU01000093">
    <property type="protein sequence ID" value="KRX06679.1"/>
    <property type="molecule type" value="Genomic_DNA"/>
</dbReference>
<comment type="caution">
    <text evidence="2">The sequence shown here is derived from an EMBL/GenBank/DDBJ whole genome shotgun (WGS) entry which is preliminary data.</text>
</comment>
<reference evidence="2 3" key="1">
    <citation type="journal article" date="2015" name="Sci. Rep.">
        <title>Genome of the facultative scuticociliatosis pathogen Pseudocohnilembus persalinus provides insight into its virulence through horizontal gene transfer.</title>
        <authorList>
            <person name="Xiong J."/>
            <person name="Wang G."/>
            <person name="Cheng J."/>
            <person name="Tian M."/>
            <person name="Pan X."/>
            <person name="Warren A."/>
            <person name="Jiang C."/>
            <person name="Yuan D."/>
            <person name="Miao W."/>
        </authorList>
    </citation>
    <scope>NUCLEOTIDE SEQUENCE [LARGE SCALE GENOMIC DNA]</scope>
    <source>
        <strain evidence="2">36N120E</strain>
    </source>
</reference>
<evidence type="ECO:0000256" key="1">
    <source>
        <dbReference type="SAM" id="Coils"/>
    </source>
</evidence>
<evidence type="ECO:0000313" key="3">
    <source>
        <dbReference type="Proteomes" id="UP000054937"/>
    </source>
</evidence>
<keyword evidence="3" id="KW-1185">Reference proteome</keyword>
<sequence length="351" mass="41800">MFSTYNFPRLESISSRDDQKQKDKSNFKPYANIIFYDQKNTLLNKEQNNEQTDKNNNYGQYLSNDEINFIKKFFQNDANEQRSSKKKVNGFQKEPKFYQESVKNPDKLISTFEKQQGQIIESFSNSECNQSEETRYSKSMDIQEFKTQLQNLLIKKTQAKDEIKDIQLEQSDQQLEQNVKMKEKQNQVKEIEKIFKNSFENFTQFISFNNLTDDEISQYLYKQKNSNFSFDYFMTENDQLSDSKTDFNNSESSKININKKKRKFFEVNSQNNDKQDTYKQKKVCTITSIGRYINPYKAYLLRNGIVLDDNCLNFSSQSDVCLNLNYTQYKNLDFITKSQNQEQLKKPQQQK</sequence>
<dbReference type="Proteomes" id="UP000054937">
    <property type="component" value="Unassembled WGS sequence"/>
</dbReference>
<name>A0A0V0QWQ5_PSEPJ</name>
<organism evidence="2 3">
    <name type="scientific">Pseudocohnilembus persalinus</name>
    <name type="common">Ciliate</name>
    <dbReference type="NCBI Taxonomy" id="266149"/>
    <lineage>
        <taxon>Eukaryota</taxon>
        <taxon>Sar</taxon>
        <taxon>Alveolata</taxon>
        <taxon>Ciliophora</taxon>
        <taxon>Intramacronucleata</taxon>
        <taxon>Oligohymenophorea</taxon>
        <taxon>Scuticociliatia</taxon>
        <taxon>Philasterida</taxon>
        <taxon>Pseudocohnilembidae</taxon>
        <taxon>Pseudocohnilembus</taxon>
    </lineage>
</organism>
<gene>
    <name evidence="2" type="ORF">PPERSA_07913</name>
</gene>
<dbReference type="AlphaFoldDB" id="A0A0V0QWQ5"/>